<dbReference type="PROSITE" id="PS50935">
    <property type="entry name" value="SSB"/>
    <property type="match status" value="1"/>
</dbReference>
<dbReference type="PANTHER" id="PTHR10302:SF0">
    <property type="entry name" value="SINGLE-STRANDED DNA-BINDING PROTEIN, MITOCHONDRIAL"/>
    <property type="match status" value="1"/>
</dbReference>
<dbReference type="eggNOG" id="ENOG502S5G6">
    <property type="taxonomic scope" value="Eukaryota"/>
</dbReference>
<dbReference type="InterPro" id="IPR011344">
    <property type="entry name" value="ssDNA-bd"/>
</dbReference>
<dbReference type="Gene3D" id="2.40.50.140">
    <property type="entry name" value="Nucleic acid-binding proteins"/>
    <property type="match status" value="1"/>
</dbReference>
<protein>
    <submittedName>
        <fullName evidence="4">Predicted protein</fullName>
    </submittedName>
</protein>
<sequence>SANTVTLIGNAGMDPEIVTFESGNCVARVNIAVRGKKPMADDGFGGPGMGGGGDDESDTHWLEVEAWNDAGRQLADHVTKGRQIRVTGRIKTNTWVDKATGQNRSKVKISAN</sequence>
<evidence type="ECO:0000313" key="4">
    <source>
        <dbReference type="EMBL" id="EEH52818.1"/>
    </source>
</evidence>
<dbReference type="OMA" id="SEQALWF"/>
<name>C1N4Z6_MICPC</name>
<dbReference type="AlphaFoldDB" id="C1N4Z6"/>
<evidence type="ECO:0000256" key="2">
    <source>
        <dbReference type="PROSITE-ProRule" id="PRU00252"/>
    </source>
</evidence>
<feature type="non-terminal residue" evidence="4">
    <location>
        <position position="1"/>
    </location>
</feature>
<dbReference type="OrthoDB" id="1078367at2759"/>
<gene>
    <name evidence="4" type="ORF">MICPUCDRAFT_9245</name>
</gene>
<proteinExistence type="predicted"/>
<dbReference type="KEGG" id="mpp:MICPUCDRAFT_9245"/>
<reference evidence="4 5" key="1">
    <citation type="journal article" date="2009" name="Science">
        <title>Green evolution and dynamic adaptations revealed by genomes of the marine picoeukaryotes Micromonas.</title>
        <authorList>
            <person name="Worden A.Z."/>
            <person name="Lee J.H."/>
            <person name="Mock T."/>
            <person name="Rouze P."/>
            <person name="Simmons M.P."/>
            <person name="Aerts A.L."/>
            <person name="Allen A.E."/>
            <person name="Cuvelier M.L."/>
            <person name="Derelle E."/>
            <person name="Everett M.V."/>
            <person name="Foulon E."/>
            <person name="Grimwood J."/>
            <person name="Gundlach H."/>
            <person name="Henrissat B."/>
            <person name="Napoli C."/>
            <person name="McDonald S.M."/>
            <person name="Parker M.S."/>
            <person name="Rombauts S."/>
            <person name="Salamov A."/>
            <person name="Von Dassow P."/>
            <person name="Badger J.H."/>
            <person name="Coutinho P.M."/>
            <person name="Demir E."/>
            <person name="Dubchak I."/>
            <person name="Gentemann C."/>
            <person name="Eikrem W."/>
            <person name="Gready J.E."/>
            <person name="John U."/>
            <person name="Lanier W."/>
            <person name="Lindquist E.A."/>
            <person name="Lucas S."/>
            <person name="Mayer K.F."/>
            <person name="Moreau H."/>
            <person name="Not F."/>
            <person name="Otillar R."/>
            <person name="Panaud O."/>
            <person name="Pangilinan J."/>
            <person name="Paulsen I."/>
            <person name="Piegu B."/>
            <person name="Poliakov A."/>
            <person name="Robbens S."/>
            <person name="Schmutz J."/>
            <person name="Toulza E."/>
            <person name="Wyss T."/>
            <person name="Zelensky A."/>
            <person name="Zhou K."/>
            <person name="Armbrust E.V."/>
            <person name="Bhattacharya D."/>
            <person name="Goodenough U.W."/>
            <person name="Van de Peer Y."/>
            <person name="Grigoriev I.V."/>
        </authorList>
    </citation>
    <scope>NUCLEOTIDE SEQUENCE [LARGE SCALE GENOMIC DNA]</scope>
    <source>
        <strain evidence="4 5">CCMP1545</strain>
    </source>
</reference>
<keyword evidence="5" id="KW-1185">Reference proteome</keyword>
<dbReference type="PANTHER" id="PTHR10302">
    <property type="entry name" value="SINGLE-STRANDED DNA-BINDING PROTEIN"/>
    <property type="match status" value="1"/>
</dbReference>
<organism evidence="5">
    <name type="scientific">Micromonas pusilla (strain CCMP1545)</name>
    <name type="common">Picoplanktonic green alga</name>
    <dbReference type="NCBI Taxonomy" id="564608"/>
    <lineage>
        <taxon>Eukaryota</taxon>
        <taxon>Viridiplantae</taxon>
        <taxon>Chlorophyta</taxon>
        <taxon>Mamiellophyceae</taxon>
        <taxon>Mamiellales</taxon>
        <taxon>Mamiellaceae</taxon>
        <taxon>Micromonas</taxon>
    </lineage>
</organism>
<dbReference type="SUPFAM" id="SSF50249">
    <property type="entry name" value="Nucleic acid-binding proteins"/>
    <property type="match status" value="1"/>
</dbReference>
<dbReference type="PIRSF" id="PIRSF002070">
    <property type="entry name" value="SSB"/>
    <property type="match status" value="1"/>
</dbReference>
<dbReference type="GO" id="GO:0042645">
    <property type="term" value="C:mitochondrial nucleoid"/>
    <property type="evidence" value="ECO:0007669"/>
    <property type="project" value="TreeGrafter"/>
</dbReference>
<dbReference type="InterPro" id="IPR012340">
    <property type="entry name" value="NA-bd_OB-fold"/>
</dbReference>
<evidence type="ECO:0000313" key="5">
    <source>
        <dbReference type="Proteomes" id="UP000001876"/>
    </source>
</evidence>
<feature type="compositionally biased region" description="Gly residues" evidence="3">
    <location>
        <begin position="43"/>
        <end position="52"/>
    </location>
</feature>
<dbReference type="GO" id="GO:0006264">
    <property type="term" value="P:mitochondrial DNA replication"/>
    <property type="evidence" value="ECO:0007669"/>
    <property type="project" value="TreeGrafter"/>
</dbReference>
<dbReference type="RefSeq" id="XP_003062879.1">
    <property type="nucleotide sequence ID" value="XM_003062833.1"/>
</dbReference>
<dbReference type="EMBL" id="GG663747">
    <property type="protein sequence ID" value="EEH52818.1"/>
    <property type="molecule type" value="Genomic_DNA"/>
</dbReference>
<dbReference type="Pfam" id="PF00436">
    <property type="entry name" value="SSB"/>
    <property type="match status" value="1"/>
</dbReference>
<accession>C1N4Z6</accession>
<dbReference type="GeneID" id="9688523"/>
<evidence type="ECO:0000256" key="3">
    <source>
        <dbReference type="SAM" id="MobiDB-lite"/>
    </source>
</evidence>
<dbReference type="NCBIfam" id="TIGR00621">
    <property type="entry name" value="ssb"/>
    <property type="match status" value="1"/>
</dbReference>
<evidence type="ECO:0000256" key="1">
    <source>
        <dbReference type="ARBA" id="ARBA00023125"/>
    </source>
</evidence>
<dbReference type="Proteomes" id="UP000001876">
    <property type="component" value="Unassembled WGS sequence"/>
</dbReference>
<feature type="non-terminal residue" evidence="4">
    <location>
        <position position="112"/>
    </location>
</feature>
<dbReference type="InterPro" id="IPR000424">
    <property type="entry name" value="Primosome_PriB/ssb"/>
</dbReference>
<keyword evidence="1 2" id="KW-0238">DNA-binding</keyword>
<dbReference type="GO" id="GO:0003697">
    <property type="term" value="F:single-stranded DNA binding"/>
    <property type="evidence" value="ECO:0007669"/>
    <property type="project" value="InterPro"/>
</dbReference>
<dbReference type="CDD" id="cd04496">
    <property type="entry name" value="SSB_OBF"/>
    <property type="match status" value="1"/>
</dbReference>
<feature type="region of interest" description="Disordered" evidence="3">
    <location>
        <begin position="37"/>
        <end position="58"/>
    </location>
</feature>